<comment type="caution">
    <text evidence="1">The sequence shown here is derived from an EMBL/GenBank/DDBJ whole genome shotgun (WGS) entry which is preliminary data.</text>
</comment>
<accession>A0ABU1MBZ2</accession>
<protein>
    <submittedName>
        <fullName evidence="1">Uncharacterized protein</fullName>
    </submittedName>
</protein>
<gene>
    <name evidence="1" type="ORF">J2782_003108</name>
</gene>
<keyword evidence="2" id="KW-1185">Reference proteome</keyword>
<evidence type="ECO:0000313" key="2">
    <source>
        <dbReference type="Proteomes" id="UP001184614"/>
    </source>
</evidence>
<reference evidence="1 2" key="1">
    <citation type="submission" date="2023-07" db="EMBL/GenBank/DDBJ databases">
        <title>Sorghum-associated microbial communities from plants grown in Nebraska, USA.</title>
        <authorList>
            <person name="Schachtman D."/>
        </authorList>
    </citation>
    <scope>NUCLEOTIDE SEQUENCE [LARGE SCALE GENOMIC DNA]</scope>
    <source>
        <strain evidence="1 2">DS1730</strain>
    </source>
</reference>
<name>A0ABU1MBZ2_9HYPH</name>
<organism evidence="1 2">
    <name type="scientific">Brucella pseudogrignonensis</name>
    <dbReference type="NCBI Taxonomy" id="419475"/>
    <lineage>
        <taxon>Bacteria</taxon>
        <taxon>Pseudomonadati</taxon>
        <taxon>Pseudomonadota</taxon>
        <taxon>Alphaproteobacteria</taxon>
        <taxon>Hyphomicrobiales</taxon>
        <taxon>Brucellaceae</taxon>
        <taxon>Brucella/Ochrobactrum group</taxon>
        <taxon>Brucella</taxon>
    </lineage>
</organism>
<dbReference type="Proteomes" id="UP001184614">
    <property type="component" value="Unassembled WGS sequence"/>
</dbReference>
<dbReference type="EMBL" id="JAVDQT010000005">
    <property type="protein sequence ID" value="MDR6433362.1"/>
    <property type="molecule type" value="Genomic_DNA"/>
</dbReference>
<proteinExistence type="predicted"/>
<sequence length="34" mass="4109">MSFQIKKWGRVEILPIAIWTLRLYVLFTKRKTGD</sequence>
<evidence type="ECO:0000313" key="1">
    <source>
        <dbReference type="EMBL" id="MDR6433362.1"/>
    </source>
</evidence>